<dbReference type="InterPro" id="IPR041219">
    <property type="entry name" value="Phage_lysozyme2"/>
</dbReference>
<feature type="region of interest" description="Disordered" evidence="1">
    <location>
        <begin position="630"/>
        <end position="649"/>
    </location>
</feature>
<feature type="compositionally biased region" description="Low complexity" evidence="1">
    <location>
        <begin position="630"/>
        <end position="642"/>
    </location>
</feature>
<proteinExistence type="predicted"/>
<evidence type="ECO:0000256" key="1">
    <source>
        <dbReference type="SAM" id="MobiDB-lite"/>
    </source>
</evidence>
<accession>A0A939HPG2</accession>
<evidence type="ECO:0000313" key="4">
    <source>
        <dbReference type="Proteomes" id="UP000664073"/>
    </source>
</evidence>
<organism evidence="3 4">
    <name type="scientific">Acetobacter garciniae</name>
    <dbReference type="NCBI Taxonomy" id="2817435"/>
    <lineage>
        <taxon>Bacteria</taxon>
        <taxon>Pseudomonadati</taxon>
        <taxon>Pseudomonadota</taxon>
        <taxon>Alphaproteobacteria</taxon>
        <taxon>Acetobacterales</taxon>
        <taxon>Acetobacteraceae</taxon>
        <taxon>Acetobacter</taxon>
    </lineage>
</organism>
<dbReference type="Proteomes" id="UP000664073">
    <property type="component" value="Unassembled WGS sequence"/>
</dbReference>
<dbReference type="EMBL" id="JAFVMH010000004">
    <property type="protein sequence ID" value="MBO1325342.1"/>
    <property type="molecule type" value="Genomic_DNA"/>
</dbReference>
<comment type="caution">
    <text evidence="3">The sequence shown here is derived from an EMBL/GenBank/DDBJ whole genome shotgun (WGS) entry which is preliminary data.</text>
</comment>
<protein>
    <recommendedName>
        <fullName evidence="2">Phage tail lysozyme domain-containing protein</fullName>
    </recommendedName>
</protein>
<sequence>MATVIDALIVTLGLDPKGVQQGQKQANNAFGKVTQGAQKMGDGVSRGVDNATEAFTKLRREALAFMAVLTAGKTLKAFIADTTTSNVALGNMSRNLGVSVQSLGAWQKVAQSFGGTADDVSGSMQSLVSQFQTVEGRQNLGRVFGQMGVQLVGANGQLENMNKLIPAMARASQILGPQLFSALAGSFASQGFINMLEQGPDKLKQVHKALQQYAPNPEDVKASAQLLEDWTLLTAKSEAFGRSIMTDLSPEVHELFTMINNFVDQNRESWLAGIKTGVDNLSASLKKMDWKQVGRDISDAITWLRSLDWKRIGSDIEKIGSAVDYTANNFGGWAKIAEVFLTLWAGKTALNAIKNALALAAAFGKVGIVLAALEAYKKSGIGDRFETFVDEHIPGFGALDNFLSKAGLGRSYGQQAIASSDSDTSPEARAKAADMFKASGMDQTHAMAAMANAIRESKLDPFAKPKNGEDAYGLFQWHSDRRENYRKVYGHSMESVTDRDQAMKEQIGFLNWELNNTEKTAGNYFRNANDAKTAAAVLSMYGIRPAGQATEAWARGELADYLNTQNAPAGTIGADAAASQSSATAPQTIAQAILSAPATKQVPAQNDSLGKYMEDMQRSVDQAQASAPVNNATTNTTNNTTNITVHAPGGDPHVVRQAVKSAFNDPRVMAWQVARGLA</sequence>
<reference evidence="3" key="1">
    <citation type="submission" date="2021-03" db="EMBL/GenBank/DDBJ databases">
        <title>The complete genome sequence of Acetobacter sp. TBRC 12339.</title>
        <authorList>
            <person name="Charoenyingcharoen P."/>
            <person name="Yukphan P."/>
        </authorList>
    </citation>
    <scope>NUCLEOTIDE SEQUENCE</scope>
    <source>
        <strain evidence="3">TBRC 12339</strain>
    </source>
</reference>
<evidence type="ECO:0000313" key="3">
    <source>
        <dbReference type="EMBL" id="MBO1325342.1"/>
    </source>
</evidence>
<keyword evidence="4" id="KW-1185">Reference proteome</keyword>
<name>A0A939HPG2_9PROT</name>
<evidence type="ECO:0000259" key="2">
    <source>
        <dbReference type="Pfam" id="PF18013"/>
    </source>
</evidence>
<gene>
    <name evidence="3" type="ORF">J2D77_09300</name>
</gene>
<dbReference type="AlphaFoldDB" id="A0A939HPG2"/>
<dbReference type="Gene3D" id="1.10.530.10">
    <property type="match status" value="1"/>
</dbReference>
<feature type="domain" description="Phage tail lysozyme" evidence="2">
    <location>
        <begin position="430"/>
        <end position="561"/>
    </location>
</feature>
<dbReference type="RefSeq" id="WP_207846016.1">
    <property type="nucleotide sequence ID" value="NZ_JAFVMH010000004.1"/>
</dbReference>
<dbReference type="Pfam" id="PF18013">
    <property type="entry name" value="Phage_lysozyme2"/>
    <property type="match status" value="1"/>
</dbReference>